<name>A0AAN8Q3B4_PATCE</name>
<comment type="caution">
    <text evidence="2">The sequence shown here is derived from an EMBL/GenBank/DDBJ whole genome shotgun (WGS) entry which is preliminary data.</text>
</comment>
<organism evidence="2 3">
    <name type="scientific">Patella caerulea</name>
    <name type="common">Rayed Mediterranean limpet</name>
    <dbReference type="NCBI Taxonomy" id="87958"/>
    <lineage>
        <taxon>Eukaryota</taxon>
        <taxon>Metazoa</taxon>
        <taxon>Spiralia</taxon>
        <taxon>Lophotrochozoa</taxon>
        <taxon>Mollusca</taxon>
        <taxon>Gastropoda</taxon>
        <taxon>Patellogastropoda</taxon>
        <taxon>Patelloidea</taxon>
        <taxon>Patellidae</taxon>
        <taxon>Patella</taxon>
    </lineage>
</organism>
<protein>
    <submittedName>
        <fullName evidence="2">Uncharacterized protein</fullName>
    </submittedName>
</protein>
<sequence length="484" mass="54731">MDEKPPYPVLPEHIQNGEAATPPPSYEEAMGQYQSSVCKNEQQLPPLAYIDILPKCLVPGAVENKIPPKFQSFSEVLKDANAWLQYNPGIRVWKCETVERKVEKGPTIYLDSTLLHEPTYGFISYVIGLRLWLTKNKDSDCAVQQLGVYNVVPDKKEIPVSYRTGFMGGGVDMGGSFVMAPGTMGRAGLQLQSIITYEGLAKTIERINKEFKVTPLPGSILSIETRKHKIAEGFGSIDIDPEVTSWSEKGATTSKRYVHSLKIFYVQGKPANQEIYMHEIKPEMIYPSELSKPAKFENFQEVLKKTQSWIKCQSGMQILNLDTRDAVVHEAFGNTQVDSDSTDEFNSAMTDSKYLRFIRIFYCPNPNISYTSTLLTSHLFEPVRTGVKSFETMSETMKRVEAWLNVTGLRIMNVETVHYLYNSNYHTGVDVDRSYIKIPQTSAKYWLTTIRLYFPSVYQEPSPLSLPPVKDWKLNNGSSSCSIL</sequence>
<reference evidence="2 3" key="1">
    <citation type="submission" date="2024-01" db="EMBL/GenBank/DDBJ databases">
        <title>The genome of the rayed Mediterranean limpet Patella caerulea (Linnaeus, 1758).</title>
        <authorList>
            <person name="Anh-Thu Weber A."/>
            <person name="Halstead-Nussloch G."/>
        </authorList>
    </citation>
    <scope>NUCLEOTIDE SEQUENCE [LARGE SCALE GENOMIC DNA]</scope>
    <source>
        <strain evidence="2">AATW-2023a</strain>
        <tissue evidence="2">Whole specimen</tissue>
    </source>
</reference>
<dbReference type="AlphaFoldDB" id="A0AAN8Q3B4"/>
<dbReference type="Proteomes" id="UP001347796">
    <property type="component" value="Unassembled WGS sequence"/>
</dbReference>
<accession>A0AAN8Q3B4</accession>
<keyword evidence="3" id="KW-1185">Reference proteome</keyword>
<evidence type="ECO:0000313" key="3">
    <source>
        <dbReference type="Proteomes" id="UP001347796"/>
    </source>
</evidence>
<proteinExistence type="predicted"/>
<gene>
    <name evidence="2" type="ORF">SNE40_001265</name>
</gene>
<evidence type="ECO:0000256" key="1">
    <source>
        <dbReference type="SAM" id="MobiDB-lite"/>
    </source>
</evidence>
<dbReference type="EMBL" id="JAZGQO010000001">
    <property type="protein sequence ID" value="KAK6195942.1"/>
    <property type="molecule type" value="Genomic_DNA"/>
</dbReference>
<evidence type="ECO:0000313" key="2">
    <source>
        <dbReference type="EMBL" id="KAK6195942.1"/>
    </source>
</evidence>
<feature type="region of interest" description="Disordered" evidence="1">
    <location>
        <begin position="1"/>
        <end position="26"/>
    </location>
</feature>